<organism evidence="2 3">
    <name type="scientific">Plakobranchus ocellatus</name>
    <dbReference type="NCBI Taxonomy" id="259542"/>
    <lineage>
        <taxon>Eukaryota</taxon>
        <taxon>Metazoa</taxon>
        <taxon>Spiralia</taxon>
        <taxon>Lophotrochozoa</taxon>
        <taxon>Mollusca</taxon>
        <taxon>Gastropoda</taxon>
        <taxon>Heterobranchia</taxon>
        <taxon>Euthyneura</taxon>
        <taxon>Panpulmonata</taxon>
        <taxon>Sacoglossa</taxon>
        <taxon>Placobranchoidea</taxon>
        <taxon>Plakobranchidae</taxon>
        <taxon>Plakobranchus</taxon>
    </lineage>
</organism>
<gene>
    <name evidence="2" type="ORF">PoB_000490200</name>
</gene>
<proteinExistence type="predicted"/>
<evidence type="ECO:0000256" key="1">
    <source>
        <dbReference type="SAM" id="MobiDB-lite"/>
    </source>
</evidence>
<protein>
    <submittedName>
        <fullName evidence="2">Uncharacterized protein</fullName>
    </submittedName>
</protein>
<feature type="region of interest" description="Disordered" evidence="1">
    <location>
        <begin position="1"/>
        <end position="30"/>
    </location>
</feature>
<dbReference type="Proteomes" id="UP000735302">
    <property type="component" value="Unassembled WGS sequence"/>
</dbReference>
<reference evidence="2 3" key="1">
    <citation type="journal article" date="2021" name="Elife">
        <title>Chloroplast acquisition without the gene transfer in kleptoplastic sea slugs, Plakobranchus ocellatus.</title>
        <authorList>
            <person name="Maeda T."/>
            <person name="Takahashi S."/>
            <person name="Yoshida T."/>
            <person name="Shimamura S."/>
            <person name="Takaki Y."/>
            <person name="Nagai Y."/>
            <person name="Toyoda A."/>
            <person name="Suzuki Y."/>
            <person name="Arimoto A."/>
            <person name="Ishii H."/>
            <person name="Satoh N."/>
            <person name="Nishiyama T."/>
            <person name="Hasebe M."/>
            <person name="Maruyama T."/>
            <person name="Minagawa J."/>
            <person name="Obokata J."/>
            <person name="Shigenobu S."/>
        </authorList>
    </citation>
    <scope>NUCLEOTIDE SEQUENCE [LARGE SCALE GENOMIC DNA]</scope>
</reference>
<comment type="caution">
    <text evidence="2">The sequence shown here is derived from an EMBL/GenBank/DDBJ whole genome shotgun (WGS) entry which is preliminary data.</text>
</comment>
<keyword evidence="3" id="KW-1185">Reference proteome</keyword>
<evidence type="ECO:0000313" key="2">
    <source>
        <dbReference type="EMBL" id="GFN78396.1"/>
    </source>
</evidence>
<name>A0AAV3Y8E3_9GAST</name>
<dbReference type="EMBL" id="BLXT01000588">
    <property type="protein sequence ID" value="GFN78396.1"/>
    <property type="molecule type" value="Genomic_DNA"/>
</dbReference>
<evidence type="ECO:0000313" key="3">
    <source>
        <dbReference type="Proteomes" id="UP000735302"/>
    </source>
</evidence>
<sequence>MGKQNQSLPEHPHQPELLGESGSGDTRLQDNNALSRPQRIFSRAILTSFFLCTACHISHTLKSVEDCVNIRNTCQSIDEIESSTRFNTSTCTCLMSCHASKKAKPVIIQFMMVCVDDERDDRLVLQHVRWHGILKAASADREVRQLINVKLWMSRCEQSTLY</sequence>
<accession>A0AAV3Y8E3</accession>
<dbReference type="AlphaFoldDB" id="A0AAV3Y8E3"/>